<evidence type="ECO:0000313" key="1">
    <source>
        <dbReference type="EMBL" id="SEI85967.1"/>
    </source>
</evidence>
<organism evidence="1 2">
    <name type="scientific">Allopseudospirillum japonicum</name>
    <dbReference type="NCBI Taxonomy" id="64971"/>
    <lineage>
        <taxon>Bacteria</taxon>
        <taxon>Pseudomonadati</taxon>
        <taxon>Pseudomonadota</taxon>
        <taxon>Gammaproteobacteria</taxon>
        <taxon>Oceanospirillales</taxon>
        <taxon>Oceanospirillaceae</taxon>
        <taxon>Allopseudospirillum</taxon>
    </lineage>
</organism>
<dbReference type="InterPro" id="IPR007338">
    <property type="entry name" value="DUF416"/>
</dbReference>
<accession>A0A1H6U8M4</accession>
<evidence type="ECO:0008006" key="3">
    <source>
        <dbReference type="Google" id="ProtNLM"/>
    </source>
</evidence>
<evidence type="ECO:0000313" key="2">
    <source>
        <dbReference type="Proteomes" id="UP000242999"/>
    </source>
</evidence>
<protein>
    <recommendedName>
        <fullName evidence="3">DUF416 family protein</fullName>
    </recommendedName>
</protein>
<dbReference type="InterPro" id="IPR023381">
    <property type="entry name" value="YP001051499.1-like_dom_sf"/>
</dbReference>
<name>A0A1H6U8M4_9GAMM</name>
<proteinExistence type="predicted"/>
<dbReference type="PROSITE" id="PS51257">
    <property type="entry name" value="PROKAR_LIPOPROTEIN"/>
    <property type="match status" value="1"/>
</dbReference>
<dbReference type="Gene3D" id="1.20.1590.10">
    <property type="entry name" value="YP_001051499.1 domain like"/>
    <property type="match status" value="1"/>
</dbReference>
<dbReference type="STRING" id="64971.SAMN05421831_11351"/>
<keyword evidence="2" id="KW-1185">Reference proteome</keyword>
<sequence length="230" mass="25929">MTQSKTKKTTLPKPPSFNQSLRLLAPWQQVAFAACLSQRMLPNYLLFAENLAQLLPENYSPQQAQGACEQAQQLMDLIWQVQLHPQTRINIEAQQEKLEALMPDPQSFTCYGVYPALDALMGLSTTLGLLEQADADEVVRMSRLSRACVYQLLEMEFTSVSELDPQSDAGQQALKTWIRQQDLMQEEEAFQDEVLAQLQACQQASKAFYRRLRTLGENQGISNLGISLAD</sequence>
<gene>
    <name evidence="1" type="ORF">SAMN05421831_11351</name>
</gene>
<reference evidence="2" key="1">
    <citation type="submission" date="2016-10" db="EMBL/GenBank/DDBJ databases">
        <authorList>
            <person name="Varghese N."/>
            <person name="Submissions S."/>
        </authorList>
    </citation>
    <scope>NUCLEOTIDE SEQUENCE [LARGE SCALE GENOMIC DNA]</scope>
    <source>
        <strain evidence="2">DSM 7165</strain>
    </source>
</reference>
<dbReference type="Pfam" id="PF04222">
    <property type="entry name" value="DUF416"/>
    <property type="match status" value="1"/>
</dbReference>
<dbReference type="OrthoDB" id="9204516at2"/>
<dbReference type="RefSeq" id="WP_093311780.1">
    <property type="nucleotide sequence ID" value="NZ_FNYH01000013.1"/>
</dbReference>
<dbReference type="AlphaFoldDB" id="A0A1H6U8M4"/>
<dbReference type="EMBL" id="FNYH01000013">
    <property type="protein sequence ID" value="SEI85967.1"/>
    <property type="molecule type" value="Genomic_DNA"/>
</dbReference>
<dbReference type="Proteomes" id="UP000242999">
    <property type="component" value="Unassembled WGS sequence"/>
</dbReference>